<reference evidence="2" key="5">
    <citation type="journal article" date="2021" name="G3 (Bethesda)">
        <title>Aegilops tauschii genome assembly Aet v5.0 features greater sequence contiguity and improved annotation.</title>
        <authorList>
            <person name="Wang L."/>
            <person name="Zhu T."/>
            <person name="Rodriguez J.C."/>
            <person name="Deal K.R."/>
            <person name="Dubcovsky J."/>
            <person name="McGuire P.E."/>
            <person name="Lux T."/>
            <person name="Spannagl M."/>
            <person name="Mayer K.F.X."/>
            <person name="Baldrich P."/>
            <person name="Meyers B.C."/>
            <person name="Huo N."/>
            <person name="Gu Y.Q."/>
            <person name="Zhou H."/>
            <person name="Devos K.M."/>
            <person name="Bennetzen J.L."/>
            <person name="Unver T."/>
            <person name="Budak H."/>
            <person name="Gulick P.J."/>
            <person name="Galiba G."/>
            <person name="Kalapos B."/>
            <person name="Nelson D.R."/>
            <person name="Li P."/>
            <person name="You F.M."/>
            <person name="Luo M.C."/>
            <person name="Dvorak J."/>
        </authorList>
    </citation>
    <scope>NUCLEOTIDE SEQUENCE [LARGE SCALE GENOMIC DNA]</scope>
    <source>
        <strain evidence="2">cv. AL8/78</strain>
    </source>
</reference>
<organism evidence="2 3">
    <name type="scientific">Aegilops tauschii subsp. strangulata</name>
    <name type="common">Goatgrass</name>
    <dbReference type="NCBI Taxonomy" id="200361"/>
    <lineage>
        <taxon>Eukaryota</taxon>
        <taxon>Viridiplantae</taxon>
        <taxon>Streptophyta</taxon>
        <taxon>Embryophyta</taxon>
        <taxon>Tracheophyta</taxon>
        <taxon>Spermatophyta</taxon>
        <taxon>Magnoliopsida</taxon>
        <taxon>Liliopsida</taxon>
        <taxon>Poales</taxon>
        <taxon>Poaceae</taxon>
        <taxon>BOP clade</taxon>
        <taxon>Pooideae</taxon>
        <taxon>Triticodae</taxon>
        <taxon>Triticeae</taxon>
        <taxon>Triticinae</taxon>
        <taxon>Aegilops</taxon>
    </lineage>
</organism>
<keyword evidence="1" id="KW-0472">Membrane</keyword>
<dbReference type="AlphaFoldDB" id="A0A453CL07"/>
<reference evidence="3" key="1">
    <citation type="journal article" date="2014" name="Science">
        <title>Ancient hybridizations among the ancestral genomes of bread wheat.</title>
        <authorList>
            <consortium name="International Wheat Genome Sequencing Consortium,"/>
            <person name="Marcussen T."/>
            <person name="Sandve S.R."/>
            <person name="Heier L."/>
            <person name="Spannagl M."/>
            <person name="Pfeifer M."/>
            <person name="Jakobsen K.S."/>
            <person name="Wulff B.B."/>
            <person name="Steuernagel B."/>
            <person name="Mayer K.F."/>
            <person name="Olsen O.A."/>
        </authorList>
    </citation>
    <scope>NUCLEOTIDE SEQUENCE [LARGE SCALE GENOMIC DNA]</scope>
    <source>
        <strain evidence="3">cv. AL8/78</strain>
    </source>
</reference>
<proteinExistence type="predicted"/>
<protein>
    <submittedName>
        <fullName evidence="2">Uncharacterized protein</fullName>
    </submittedName>
</protein>
<dbReference type="Proteomes" id="UP000015105">
    <property type="component" value="Chromosome 2D"/>
</dbReference>
<evidence type="ECO:0000256" key="1">
    <source>
        <dbReference type="SAM" id="Phobius"/>
    </source>
</evidence>
<reference evidence="2" key="4">
    <citation type="submission" date="2019-03" db="UniProtKB">
        <authorList>
            <consortium name="EnsemblPlants"/>
        </authorList>
    </citation>
    <scope>IDENTIFICATION</scope>
</reference>
<reference evidence="2" key="3">
    <citation type="journal article" date="2017" name="Nature">
        <title>Genome sequence of the progenitor of the wheat D genome Aegilops tauschii.</title>
        <authorList>
            <person name="Luo M.C."/>
            <person name="Gu Y.Q."/>
            <person name="Puiu D."/>
            <person name="Wang H."/>
            <person name="Twardziok S.O."/>
            <person name="Deal K.R."/>
            <person name="Huo N."/>
            <person name="Zhu T."/>
            <person name="Wang L."/>
            <person name="Wang Y."/>
            <person name="McGuire P.E."/>
            <person name="Liu S."/>
            <person name="Long H."/>
            <person name="Ramasamy R.K."/>
            <person name="Rodriguez J.C."/>
            <person name="Van S.L."/>
            <person name="Yuan L."/>
            <person name="Wang Z."/>
            <person name="Xia Z."/>
            <person name="Xiao L."/>
            <person name="Anderson O.D."/>
            <person name="Ouyang S."/>
            <person name="Liang Y."/>
            <person name="Zimin A.V."/>
            <person name="Pertea G."/>
            <person name="Qi P."/>
            <person name="Bennetzen J.L."/>
            <person name="Dai X."/>
            <person name="Dawson M.W."/>
            <person name="Muller H.G."/>
            <person name="Kugler K."/>
            <person name="Rivarola-Duarte L."/>
            <person name="Spannagl M."/>
            <person name="Mayer K.F.X."/>
            <person name="Lu F.H."/>
            <person name="Bevan M.W."/>
            <person name="Leroy P."/>
            <person name="Li P."/>
            <person name="You F.M."/>
            <person name="Sun Q."/>
            <person name="Liu Z."/>
            <person name="Lyons E."/>
            <person name="Wicker T."/>
            <person name="Salzberg S.L."/>
            <person name="Devos K.M."/>
            <person name="Dvorak J."/>
        </authorList>
    </citation>
    <scope>NUCLEOTIDE SEQUENCE [LARGE SCALE GENOMIC DNA]</scope>
    <source>
        <strain evidence="2">cv. AL8/78</strain>
    </source>
</reference>
<evidence type="ECO:0000313" key="2">
    <source>
        <dbReference type="EnsemblPlants" id="AET2Gv20885800.16"/>
    </source>
</evidence>
<keyword evidence="3" id="KW-1185">Reference proteome</keyword>
<name>A0A453CL07_AEGTS</name>
<keyword evidence="1" id="KW-1133">Transmembrane helix</keyword>
<dbReference type="Gramene" id="AET2Gv20885800.16">
    <property type="protein sequence ID" value="AET2Gv20885800.16"/>
    <property type="gene ID" value="AET2Gv20885800"/>
</dbReference>
<keyword evidence="1" id="KW-0812">Transmembrane</keyword>
<accession>A0A453CL07</accession>
<dbReference type="EnsemblPlants" id="AET2Gv20885800.16">
    <property type="protein sequence ID" value="AET2Gv20885800.16"/>
    <property type="gene ID" value="AET2Gv20885800"/>
</dbReference>
<reference evidence="3" key="2">
    <citation type="journal article" date="2017" name="Nat. Plants">
        <title>The Aegilops tauschii genome reveals multiple impacts of transposons.</title>
        <authorList>
            <person name="Zhao G."/>
            <person name="Zou C."/>
            <person name="Li K."/>
            <person name="Wang K."/>
            <person name="Li T."/>
            <person name="Gao L."/>
            <person name="Zhang X."/>
            <person name="Wang H."/>
            <person name="Yang Z."/>
            <person name="Liu X."/>
            <person name="Jiang W."/>
            <person name="Mao L."/>
            <person name="Kong X."/>
            <person name="Jiao Y."/>
            <person name="Jia J."/>
        </authorList>
    </citation>
    <scope>NUCLEOTIDE SEQUENCE [LARGE SCALE GENOMIC DNA]</scope>
    <source>
        <strain evidence="3">cv. AL8/78</strain>
    </source>
</reference>
<evidence type="ECO:0000313" key="3">
    <source>
        <dbReference type="Proteomes" id="UP000015105"/>
    </source>
</evidence>
<feature type="transmembrane region" description="Helical" evidence="1">
    <location>
        <begin position="27"/>
        <end position="50"/>
    </location>
</feature>
<sequence>MYDWSFLLNSLQNTSHLNANAHICRLILFNSVPVIAMVFVIIVLWSFFILSLKQLF</sequence>